<protein>
    <submittedName>
        <fullName evidence="1">Hydrophobin</fullName>
    </submittedName>
</protein>
<proteinExistence type="predicted"/>
<gene>
    <name evidence="1" type="ORF">SCAR479_02893</name>
</gene>
<keyword evidence="2" id="KW-1185">Reference proteome</keyword>
<comment type="caution">
    <text evidence="1">The sequence shown here is derived from an EMBL/GenBank/DDBJ whole genome shotgun (WGS) entry which is preliminary data.</text>
</comment>
<accession>A0ABR2Y2J0</accession>
<sequence>MKYSTILFMGSVAKALTLPTKRDVSSIYSSSNPVIDSSCPVPSSAQPLGGAYPVADFLGSVVTPVLDLLLGQQVVEDLDAVADQLCVNAQQDPTAGDGICQDTFGAVRDFVDAKTPLSQSEQFGCLLDLLCVANAGPDNEGTCNQLLAGAGMYIPEDEI</sequence>
<organism evidence="1 2">
    <name type="scientific">Seiridium cardinale</name>
    <dbReference type="NCBI Taxonomy" id="138064"/>
    <lineage>
        <taxon>Eukaryota</taxon>
        <taxon>Fungi</taxon>
        <taxon>Dikarya</taxon>
        <taxon>Ascomycota</taxon>
        <taxon>Pezizomycotina</taxon>
        <taxon>Sordariomycetes</taxon>
        <taxon>Xylariomycetidae</taxon>
        <taxon>Amphisphaeriales</taxon>
        <taxon>Sporocadaceae</taxon>
        <taxon>Seiridium</taxon>
    </lineage>
</organism>
<name>A0ABR2Y2J0_9PEZI</name>
<reference evidence="1 2" key="1">
    <citation type="submission" date="2024-02" db="EMBL/GenBank/DDBJ databases">
        <title>First draft genome assembly of two strains of Seiridium cardinale.</title>
        <authorList>
            <person name="Emiliani G."/>
            <person name="Scali E."/>
        </authorList>
    </citation>
    <scope>NUCLEOTIDE SEQUENCE [LARGE SCALE GENOMIC DNA]</scope>
    <source>
        <strain evidence="1 2">BM-138-000479</strain>
    </source>
</reference>
<evidence type="ECO:0000313" key="2">
    <source>
        <dbReference type="Proteomes" id="UP001465668"/>
    </source>
</evidence>
<dbReference type="Proteomes" id="UP001465668">
    <property type="component" value="Unassembled WGS sequence"/>
</dbReference>
<dbReference type="EMBL" id="JARVKM010000007">
    <property type="protein sequence ID" value="KAK9780256.1"/>
    <property type="molecule type" value="Genomic_DNA"/>
</dbReference>
<evidence type="ECO:0000313" key="1">
    <source>
        <dbReference type="EMBL" id="KAK9780256.1"/>
    </source>
</evidence>